<dbReference type="PANTHER" id="PTHR11699">
    <property type="entry name" value="ALDEHYDE DEHYDROGENASE-RELATED"/>
    <property type="match status" value="1"/>
</dbReference>
<dbReference type="Gene3D" id="3.40.605.10">
    <property type="entry name" value="Aldehyde Dehydrogenase, Chain A, domain 1"/>
    <property type="match status" value="1"/>
</dbReference>
<keyword evidence="6" id="KW-1185">Reference proteome</keyword>
<evidence type="ECO:0000256" key="1">
    <source>
        <dbReference type="ARBA" id="ARBA00023002"/>
    </source>
</evidence>
<evidence type="ECO:0000313" key="6">
    <source>
        <dbReference type="Proteomes" id="UP000055019"/>
    </source>
</evidence>
<dbReference type="Gene3D" id="3.40.309.10">
    <property type="entry name" value="Aldehyde Dehydrogenase, Chain A, domain 2"/>
    <property type="match status" value="1"/>
</dbReference>
<feature type="active site" evidence="2">
    <location>
        <position position="322"/>
    </location>
</feature>
<dbReference type="InterPro" id="IPR015590">
    <property type="entry name" value="Aldehyde_DH_dom"/>
</dbReference>
<comment type="caution">
    <text evidence="5">The sequence shown here is derived from an EMBL/GenBank/DDBJ whole genome shotgun (WGS) entry which is preliminary data.</text>
</comment>
<dbReference type="SUPFAM" id="SSF53720">
    <property type="entry name" value="ALDH-like"/>
    <property type="match status" value="1"/>
</dbReference>
<organism evidence="5 6">
    <name type="scientific">Caballeronia arvi</name>
    <dbReference type="NCBI Taxonomy" id="1777135"/>
    <lineage>
        <taxon>Bacteria</taxon>
        <taxon>Pseudomonadati</taxon>
        <taxon>Pseudomonadota</taxon>
        <taxon>Betaproteobacteria</taxon>
        <taxon>Burkholderiales</taxon>
        <taxon>Burkholderiaceae</taxon>
        <taxon>Caballeronia</taxon>
    </lineage>
</organism>
<keyword evidence="1 3" id="KW-0560">Oxidoreductase</keyword>
<reference evidence="5" key="1">
    <citation type="submission" date="2016-01" db="EMBL/GenBank/DDBJ databases">
        <authorList>
            <person name="Peeters C."/>
        </authorList>
    </citation>
    <scope>NUCLEOTIDE SEQUENCE [LARGE SCALE GENOMIC DNA]</scope>
    <source>
        <strain evidence="5">LMG 29317</strain>
    </source>
</reference>
<dbReference type="PROSITE" id="PS00687">
    <property type="entry name" value="ALDEHYDE_DEHYDR_GLU"/>
    <property type="match status" value="1"/>
</dbReference>
<feature type="domain" description="Aldehyde dehydrogenase" evidence="4">
    <location>
        <begin position="89"/>
        <end position="549"/>
    </location>
</feature>
<dbReference type="InterPro" id="IPR016162">
    <property type="entry name" value="Ald_DH_N"/>
</dbReference>
<dbReference type="InterPro" id="IPR029510">
    <property type="entry name" value="Ald_DH_CS_GLU"/>
</dbReference>
<dbReference type="GO" id="GO:0004030">
    <property type="term" value="F:aldehyde dehydrogenase [NAD(P)+] activity"/>
    <property type="evidence" value="ECO:0007669"/>
    <property type="project" value="UniProtKB-ARBA"/>
</dbReference>
<accession>A0A158JLS1</accession>
<evidence type="ECO:0000256" key="3">
    <source>
        <dbReference type="RuleBase" id="RU003345"/>
    </source>
</evidence>
<gene>
    <name evidence="5" type="ORF">AWB74_04041</name>
</gene>
<protein>
    <submittedName>
        <fullName evidence="5">Aldehyde dehydrogenase (Acceptor)</fullName>
    </submittedName>
</protein>
<evidence type="ECO:0000259" key="4">
    <source>
        <dbReference type="Pfam" id="PF00171"/>
    </source>
</evidence>
<dbReference type="Proteomes" id="UP000055019">
    <property type="component" value="Unassembled WGS sequence"/>
</dbReference>
<dbReference type="AlphaFoldDB" id="A0A158JLS1"/>
<dbReference type="InterPro" id="IPR016161">
    <property type="entry name" value="Ald_DH/histidinol_DH"/>
</dbReference>
<dbReference type="Pfam" id="PF00171">
    <property type="entry name" value="Aldedh"/>
    <property type="match status" value="1"/>
</dbReference>
<dbReference type="InterPro" id="IPR016163">
    <property type="entry name" value="Ald_DH_C"/>
</dbReference>
<evidence type="ECO:0000256" key="2">
    <source>
        <dbReference type="PROSITE-ProRule" id="PRU10007"/>
    </source>
</evidence>
<evidence type="ECO:0000313" key="5">
    <source>
        <dbReference type="EMBL" id="SAL69814.1"/>
    </source>
</evidence>
<proteinExistence type="inferred from homology"/>
<dbReference type="FunFam" id="3.40.605.10:FF:000001">
    <property type="entry name" value="Aldehyde dehydrogenase 1"/>
    <property type="match status" value="1"/>
</dbReference>
<comment type="similarity">
    <text evidence="3">Belongs to the aldehyde dehydrogenase family.</text>
</comment>
<sequence>MARTIFLSRTASGRARMMQRKTAGYRGENAHDVLNRQFCQRNMPALWSYDEAMSTHRPGGLTHMDRFDPASIGIRSGHFIGGELIDAGAARIDVSRPSDGVVYASVPIADEAMIDYAVQNAYNAFRKSDWARRAPRERARVLRKFADLVAADAAHLAPLEALGSTRPVRDAYNWDVPFTAESLRFYAEFADKIGGDVAATDHRHLGMTIAEPYGVIGAIAPWNFPLVMGIWKTAPALAAGNAVVLKPSEMTPFSALRLAELALEAGVPPGIFNVVQGDGRITGDALVRHPRIGKVTFTGSTRTGAAIMAACAETGTKPVTLELGGKSPQIVFADATRIDDVARRIAGAITGNAGQVCVAGSRLLVQRAVADELIERIAKVFGELKAGPTWAAGTTLSPIISEPQAQRIDGIVQRSIANGATLRCGGARADAATPGAFYSPTLLCDVTPENEAARSEIFGPVLTAQVFDTEEEALELASHPEYGLAAGVHTADIGRALRMVRGIEAGTVWVNRYGRTSDFVIPTGGYKRSGIGKDLGRQAYEANLRFKSVLIDSEG</sequence>
<dbReference type="EMBL" id="FCOM02000017">
    <property type="protein sequence ID" value="SAL69814.1"/>
    <property type="molecule type" value="Genomic_DNA"/>
</dbReference>
<name>A0A158JLS1_9BURK</name>